<name>B8MCT3_TALSN</name>
<evidence type="ECO:0000313" key="2">
    <source>
        <dbReference type="EMBL" id="EED18985.1"/>
    </source>
</evidence>
<sequence>MLYRDFVKEYHQTANRLEIIIKNERRAPKNCENKGGNGSGASKDNKKNKSGSDKLKDDKGKCFNCKMKRHMANECELNKKDTPDLKALEAVKKADVEESSESENDDA</sequence>
<dbReference type="PhylomeDB" id="B8MCT3"/>
<proteinExistence type="predicted"/>
<gene>
    <name evidence="2" type="ORF">TSTA_126930</name>
</gene>
<dbReference type="GeneID" id="8099120"/>
<dbReference type="EMBL" id="EQ962655">
    <property type="protein sequence ID" value="EED18985.1"/>
    <property type="molecule type" value="Genomic_DNA"/>
</dbReference>
<dbReference type="InParanoid" id="B8MCT3"/>
<evidence type="ECO:0000256" key="1">
    <source>
        <dbReference type="SAM" id="MobiDB-lite"/>
    </source>
</evidence>
<dbReference type="HOGENOM" id="CLU_2074708_0_0_1"/>
<evidence type="ECO:0000313" key="3">
    <source>
        <dbReference type="Proteomes" id="UP000001745"/>
    </source>
</evidence>
<protein>
    <submittedName>
        <fullName evidence="2">Uncharacterized protein</fullName>
    </submittedName>
</protein>
<organism evidence="2 3">
    <name type="scientific">Talaromyces stipitatus (strain ATCC 10500 / CBS 375.48 / QM 6759 / NRRL 1006)</name>
    <name type="common">Penicillium stipitatum</name>
    <dbReference type="NCBI Taxonomy" id="441959"/>
    <lineage>
        <taxon>Eukaryota</taxon>
        <taxon>Fungi</taxon>
        <taxon>Dikarya</taxon>
        <taxon>Ascomycota</taxon>
        <taxon>Pezizomycotina</taxon>
        <taxon>Eurotiomycetes</taxon>
        <taxon>Eurotiomycetidae</taxon>
        <taxon>Eurotiales</taxon>
        <taxon>Trichocomaceae</taxon>
        <taxon>Talaromyces</taxon>
        <taxon>Talaromyces sect. Talaromyces</taxon>
    </lineage>
</organism>
<feature type="region of interest" description="Disordered" evidence="1">
    <location>
        <begin position="24"/>
        <end position="60"/>
    </location>
</feature>
<dbReference type="AlphaFoldDB" id="B8MCT3"/>
<reference evidence="3" key="1">
    <citation type="journal article" date="2015" name="Genome Announc.">
        <title>Genome sequence of the AIDS-associated pathogen Penicillium marneffei (ATCC18224) and its near taxonomic relative Talaromyces stipitatus (ATCC10500).</title>
        <authorList>
            <person name="Nierman W.C."/>
            <person name="Fedorova-Abrams N.D."/>
            <person name="Andrianopoulos A."/>
        </authorList>
    </citation>
    <scope>NUCLEOTIDE SEQUENCE [LARGE SCALE GENOMIC DNA]</scope>
    <source>
        <strain evidence="3">ATCC 10500 / CBS 375.48 / QM 6759 / NRRL 1006</strain>
    </source>
</reference>
<keyword evidence="3" id="KW-1185">Reference proteome</keyword>
<accession>B8MCT3</accession>
<dbReference type="RefSeq" id="XP_002482977.1">
    <property type="nucleotide sequence ID" value="XM_002482932.1"/>
</dbReference>
<feature type="compositionally biased region" description="Basic and acidic residues" evidence="1">
    <location>
        <begin position="43"/>
        <end position="60"/>
    </location>
</feature>
<dbReference type="Proteomes" id="UP000001745">
    <property type="component" value="Unassembled WGS sequence"/>
</dbReference>
<dbReference type="VEuPathDB" id="FungiDB:TSTA_126930"/>